<feature type="transmembrane region" description="Helical" evidence="1">
    <location>
        <begin position="12"/>
        <end position="30"/>
    </location>
</feature>
<dbReference type="Proteomes" id="UP000317010">
    <property type="component" value="Unassembled WGS sequence"/>
</dbReference>
<gene>
    <name evidence="3" type="ORF">JN11_01752</name>
</gene>
<dbReference type="GO" id="GO:0016020">
    <property type="term" value="C:membrane"/>
    <property type="evidence" value="ECO:0007669"/>
    <property type="project" value="InterPro"/>
</dbReference>
<sequence>MIVTKSKSKLVTVLIHILIWLVFGLMFYTQPLSWGITVPVQIWVKNAIIFILLVAAYYLNAFVLVPRFLLKNHTGIYLLTIISIIALVVILNSYVDYWLNVRQLLDVAFHKMGPPRRPHGHRREWDLGMMGATIGTIALVLGISTSITTIVKWQHDKQANLEKEQERVSSELSFLKAQINPHFFFNTLNNIYALTLVNADTSRKAIHQLSRMMRYVLYDNQSNTTQLTQEIAFVMDYISLMQLRLTDKTKINFTSPLNLTDMPIAPMIFLPFVENAFKHGVSSVQPGFIDINIGQHGSIIDLHVVNSVFKEQSNNLEEGSGIGLNNTRRRLDLLYPGNYSLTINDDVDQAIYSVHLTITLS</sequence>
<dbReference type="GO" id="GO:0000155">
    <property type="term" value="F:phosphorelay sensor kinase activity"/>
    <property type="evidence" value="ECO:0007669"/>
    <property type="project" value="InterPro"/>
</dbReference>
<keyword evidence="1" id="KW-0812">Transmembrane</keyword>
<evidence type="ECO:0000256" key="1">
    <source>
        <dbReference type="SAM" id="Phobius"/>
    </source>
</evidence>
<evidence type="ECO:0000259" key="2">
    <source>
        <dbReference type="Pfam" id="PF06580"/>
    </source>
</evidence>
<name>A0A562U8S5_9SPHI</name>
<evidence type="ECO:0000313" key="4">
    <source>
        <dbReference type="Proteomes" id="UP000317010"/>
    </source>
</evidence>
<dbReference type="OrthoDB" id="9792992at2"/>
<dbReference type="PANTHER" id="PTHR34220:SF7">
    <property type="entry name" value="SENSOR HISTIDINE KINASE YPDA"/>
    <property type="match status" value="1"/>
</dbReference>
<keyword evidence="3" id="KW-0808">Transferase</keyword>
<keyword evidence="4" id="KW-1185">Reference proteome</keyword>
<keyword evidence="3" id="KW-0418">Kinase</keyword>
<keyword evidence="1" id="KW-1133">Transmembrane helix</keyword>
<dbReference type="InterPro" id="IPR010559">
    <property type="entry name" value="Sig_transdc_His_kin_internal"/>
</dbReference>
<proteinExistence type="predicted"/>
<reference evidence="3 4" key="1">
    <citation type="submission" date="2019-07" db="EMBL/GenBank/DDBJ databases">
        <title>Genomic Encyclopedia of Archaeal and Bacterial Type Strains, Phase II (KMG-II): from individual species to whole genera.</title>
        <authorList>
            <person name="Goeker M."/>
        </authorList>
    </citation>
    <scope>NUCLEOTIDE SEQUENCE [LARGE SCALE GENOMIC DNA]</scope>
    <source>
        <strain evidence="3 4">ATCC BAA-1854</strain>
    </source>
</reference>
<accession>A0A562U8S5</accession>
<dbReference type="PANTHER" id="PTHR34220">
    <property type="entry name" value="SENSOR HISTIDINE KINASE YPDA"/>
    <property type="match status" value="1"/>
</dbReference>
<keyword evidence="1" id="KW-0472">Membrane</keyword>
<dbReference type="InterPro" id="IPR036890">
    <property type="entry name" value="HATPase_C_sf"/>
</dbReference>
<feature type="transmembrane region" description="Helical" evidence="1">
    <location>
        <begin position="127"/>
        <end position="151"/>
    </location>
</feature>
<feature type="domain" description="Signal transduction histidine kinase internal region" evidence="2">
    <location>
        <begin position="171"/>
        <end position="248"/>
    </location>
</feature>
<protein>
    <submittedName>
        <fullName evidence="3">Histidine kinase</fullName>
    </submittedName>
</protein>
<dbReference type="Pfam" id="PF06580">
    <property type="entry name" value="His_kinase"/>
    <property type="match status" value="1"/>
</dbReference>
<feature type="transmembrane region" description="Helical" evidence="1">
    <location>
        <begin position="42"/>
        <end position="64"/>
    </location>
</feature>
<dbReference type="AlphaFoldDB" id="A0A562U8S5"/>
<dbReference type="SUPFAM" id="SSF55874">
    <property type="entry name" value="ATPase domain of HSP90 chaperone/DNA topoisomerase II/histidine kinase"/>
    <property type="match status" value="1"/>
</dbReference>
<evidence type="ECO:0000313" key="3">
    <source>
        <dbReference type="EMBL" id="TWJ01601.1"/>
    </source>
</evidence>
<organism evidence="3 4">
    <name type="scientific">Mucilaginibacter frigoritolerans</name>
    <dbReference type="NCBI Taxonomy" id="652788"/>
    <lineage>
        <taxon>Bacteria</taxon>
        <taxon>Pseudomonadati</taxon>
        <taxon>Bacteroidota</taxon>
        <taxon>Sphingobacteriia</taxon>
        <taxon>Sphingobacteriales</taxon>
        <taxon>Sphingobacteriaceae</taxon>
        <taxon>Mucilaginibacter</taxon>
    </lineage>
</organism>
<feature type="transmembrane region" description="Helical" evidence="1">
    <location>
        <begin position="76"/>
        <end position="95"/>
    </location>
</feature>
<comment type="caution">
    <text evidence="3">The sequence shown here is derived from an EMBL/GenBank/DDBJ whole genome shotgun (WGS) entry which is preliminary data.</text>
</comment>
<dbReference type="Gene3D" id="3.30.565.10">
    <property type="entry name" value="Histidine kinase-like ATPase, C-terminal domain"/>
    <property type="match status" value="1"/>
</dbReference>
<dbReference type="RefSeq" id="WP_144911667.1">
    <property type="nucleotide sequence ID" value="NZ_VLLI01000004.1"/>
</dbReference>
<dbReference type="InterPro" id="IPR050640">
    <property type="entry name" value="Bact_2-comp_sensor_kinase"/>
</dbReference>
<dbReference type="EMBL" id="VLLI01000004">
    <property type="protein sequence ID" value="TWJ01601.1"/>
    <property type="molecule type" value="Genomic_DNA"/>
</dbReference>